<organism evidence="2 3">
    <name type="scientific">Pararhodobacter zhoushanensis</name>
    <dbReference type="NCBI Taxonomy" id="2479545"/>
    <lineage>
        <taxon>Bacteria</taxon>
        <taxon>Pseudomonadati</taxon>
        <taxon>Pseudomonadota</taxon>
        <taxon>Alphaproteobacteria</taxon>
        <taxon>Rhodobacterales</taxon>
        <taxon>Paracoccaceae</taxon>
        <taxon>Pararhodobacter</taxon>
    </lineage>
</organism>
<sequence length="169" mass="18796">MPYALTQDSPTQATLRAWPHNALNPRGFVMAVGMAAGTLAIPLLAVIGSPVLWGLLPFAGIALWGLWYGLDRNWRDRQILEELTLSRAEITLTRTNPRSPQQQWRADPHWVSLRLVPRGGPVENYLILTGGGREVELGAYLTPDERASLHDALSDLLVRFKTYAPDPFS</sequence>
<dbReference type="Pfam" id="PF10003">
    <property type="entry name" value="DUF2244"/>
    <property type="match status" value="1"/>
</dbReference>
<keyword evidence="1" id="KW-1133">Transmembrane helix</keyword>
<keyword evidence="3" id="KW-1185">Reference proteome</keyword>
<evidence type="ECO:0000256" key="1">
    <source>
        <dbReference type="SAM" id="Phobius"/>
    </source>
</evidence>
<dbReference type="EMBL" id="JAPDFL010000001">
    <property type="protein sequence ID" value="MCW1932111.1"/>
    <property type="molecule type" value="Genomic_DNA"/>
</dbReference>
<name>A0ABT3GX30_9RHOB</name>
<dbReference type="RefSeq" id="WP_264505175.1">
    <property type="nucleotide sequence ID" value="NZ_JAPDFL010000001.1"/>
</dbReference>
<proteinExistence type="predicted"/>
<feature type="transmembrane region" description="Helical" evidence="1">
    <location>
        <begin position="27"/>
        <end position="45"/>
    </location>
</feature>
<feature type="transmembrane region" description="Helical" evidence="1">
    <location>
        <begin position="51"/>
        <end position="70"/>
    </location>
</feature>
<reference evidence="2 3" key="1">
    <citation type="submission" date="2022-10" db="EMBL/GenBank/DDBJ databases">
        <title>Pararhodobacter sp. nov., isolated from marine algae.</title>
        <authorList>
            <person name="Choi B.J."/>
            <person name="Kim J.M."/>
            <person name="Lee J.K."/>
            <person name="Choi D.G."/>
            <person name="Jeon C.O."/>
        </authorList>
    </citation>
    <scope>NUCLEOTIDE SEQUENCE [LARGE SCALE GENOMIC DNA]</scope>
    <source>
        <strain evidence="2 3">ZQ420</strain>
    </source>
</reference>
<keyword evidence="1" id="KW-0812">Transmembrane</keyword>
<dbReference type="InterPro" id="IPR019253">
    <property type="entry name" value="DUF2244_TM"/>
</dbReference>
<keyword evidence="1" id="KW-0472">Membrane</keyword>
<evidence type="ECO:0000313" key="3">
    <source>
        <dbReference type="Proteomes" id="UP001208938"/>
    </source>
</evidence>
<gene>
    <name evidence="2" type="ORF">OKW52_07500</name>
</gene>
<accession>A0ABT3GX30</accession>
<dbReference type="Proteomes" id="UP001208938">
    <property type="component" value="Unassembled WGS sequence"/>
</dbReference>
<protein>
    <submittedName>
        <fullName evidence="2">DUF2244 domain-containing protein</fullName>
    </submittedName>
</protein>
<evidence type="ECO:0000313" key="2">
    <source>
        <dbReference type="EMBL" id="MCW1932111.1"/>
    </source>
</evidence>
<comment type="caution">
    <text evidence="2">The sequence shown here is derived from an EMBL/GenBank/DDBJ whole genome shotgun (WGS) entry which is preliminary data.</text>
</comment>